<sequence>MAKKTAEKTSYEYFRIDEMLFVGKHRDYVDTLWKQGKIQESYFRRLVDLYAIAAIVGLKAKRRSPEEKDESDIKRTVQMKQLNENIQTLLPIMRIILIMDDSRNMNFEERLESAFAIPEDEATYKANMELFNSYARGGIEYLYEHLILRRPGVDEDYEDFKIANIVALVNNPIEIEGIE</sequence>
<dbReference type="RefSeq" id="WP_004074595.1">
    <property type="nucleotide sequence ID" value="NZ_VIRB01000072.1"/>
</dbReference>
<evidence type="ECO:0000313" key="1">
    <source>
        <dbReference type="EMBL" id="NDO69355.1"/>
    </source>
</evidence>
<protein>
    <submittedName>
        <fullName evidence="1">Uncharacterized protein</fullName>
    </submittedName>
</protein>
<comment type="caution">
    <text evidence="1">The sequence shown here is derived from an EMBL/GenBank/DDBJ whole genome shotgun (WGS) entry which is preliminary data.</text>
</comment>
<dbReference type="Proteomes" id="UP000474104">
    <property type="component" value="Unassembled WGS sequence"/>
</dbReference>
<reference evidence="1 2" key="1">
    <citation type="submission" date="2019-07" db="EMBL/GenBank/DDBJ databases">
        <title>Draft genome sequences of 15 bacterial species constituting the stable defined intestinal microbiota of the GM15 gnotobiotic mouse model.</title>
        <authorList>
            <person name="Elie C."/>
            <person name="Mathieu A."/>
            <person name="Saliou A."/>
            <person name="Darnaud M."/>
            <person name="Leulier F."/>
            <person name="Tamellini A."/>
        </authorList>
    </citation>
    <scope>NUCLEOTIDE SEQUENCE [LARGE SCALE GENOMIC DNA]</scope>
    <source>
        <strain evidence="2">ASF 502</strain>
    </source>
</reference>
<dbReference type="EMBL" id="VIRB01000072">
    <property type="protein sequence ID" value="NDO69355.1"/>
    <property type="molecule type" value="Genomic_DNA"/>
</dbReference>
<gene>
    <name evidence="1" type="ORF">FMM80_11995</name>
</gene>
<dbReference type="AlphaFoldDB" id="A0A9X5H6T2"/>
<name>A0A9X5H6T2_9FIRM</name>
<organism evidence="1 2">
    <name type="scientific">Schaedlerella arabinosiphila</name>
    <dbReference type="NCBI Taxonomy" id="2044587"/>
    <lineage>
        <taxon>Bacteria</taxon>
        <taxon>Bacillati</taxon>
        <taxon>Bacillota</taxon>
        <taxon>Clostridia</taxon>
        <taxon>Lachnospirales</taxon>
        <taxon>Lachnospiraceae</taxon>
        <taxon>Schaedlerella</taxon>
    </lineage>
</organism>
<dbReference type="OrthoDB" id="1957719at2"/>
<evidence type="ECO:0000313" key="2">
    <source>
        <dbReference type="Proteomes" id="UP000474104"/>
    </source>
</evidence>
<accession>A0A9X5H6T2</accession>
<proteinExistence type="predicted"/>